<dbReference type="Pfam" id="PF00881">
    <property type="entry name" value="Nitroreductase"/>
    <property type="match status" value="1"/>
</dbReference>
<proteinExistence type="inferred from homology"/>
<comment type="similarity">
    <text evidence="1">Belongs to the nitroreductase family.</text>
</comment>
<evidence type="ECO:0000256" key="2">
    <source>
        <dbReference type="ARBA" id="ARBA00023002"/>
    </source>
</evidence>
<dbReference type="InterPro" id="IPR000415">
    <property type="entry name" value="Nitroreductase-like"/>
</dbReference>
<sequence>MDRIELCGAGQSTAAVTGVPMYERLADHPIDPLFLARWSPRAYDARPMPRADLLCLLEAARWAPSAYNYQPWRFLYARRDDAHWADFLGLLVPANGDWAQHAAALVFVLSDTLFDPDDAVDAVPSRSHSFDAGAAWAQLALQAVHLGYHARAMAGVDYARARAVLNVPERFHIEIAVAVGRRGPAASLPVPLQPHEGPTPRRALDELAFSGRFPA</sequence>
<keyword evidence="2" id="KW-0560">Oxidoreductase</keyword>
<evidence type="ECO:0000256" key="1">
    <source>
        <dbReference type="ARBA" id="ARBA00007118"/>
    </source>
</evidence>
<feature type="domain" description="Nitroreductase" evidence="3">
    <location>
        <begin position="36"/>
        <end position="181"/>
    </location>
</feature>
<organism evidence="4 5">
    <name type="scientific">Ralstonia solanacearum (strain Po82)</name>
    <dbReference type="NCBI Taxonomy" id="1031711"/>
    <lineage>
        <taxon>Bacteria</taxon>
        <taxon>Pseudomonadati</taxon>
        <taxon>Pseudomonadota</taxon>
        <taxon>Betaproteobacteria</taxon>
        <taxon>Burkholderiales</taxon>
        <taxon>Burkholderiaceae</taxon>
        <taxon>Ralstonia</taxon>
        <taxon>Ralstonia solanacearum species complex</taxon>
    </lineage>
</organism>
<dbReference type="AlphaFoldDB" id="F6G5S8"/>
<accession>F6G5S8</accession>
<evidence type="ECO:0000313" key="5">
    <source>
        <dbReference type="Proteomes" id="UP000007953"/>
    </source>
</evidence>
<dbReference type="InterPro" id="IPR029479">
    <property type="entry name" value="Nitroreductase"/>
</dbReference>
<dbReference type="SUPFAM" id="SSF55469">
    <property type="entry name" value="FMN-dependent nitroreductase-like"/>
    <property type="match status" value="1"/>
</dbReference>
<dbReference type="HOGENOM" id="CLU_070764_6_0_4"/>
<reference evidence="4 5" key="1">
    <citation type="journal article" date="2011" name="J. Bacteriol.">
        <title>Complete genome sequence of the plant pathogen Ralstonia solanacearum strain Po82.</title>
        <authorList>
            <person name="Xu J."/>
            <person name="Zheng H.J."/>
            <person name="Liu L."/>
            <person name="Pan Z.C."/>
            <person name="Prior P."/>
            <person name="Tang B."/>
            <person name="Xu J.S."/>
            <person name="Zhang H."/>
            <person name="Tian Q."/>
            <person name="Zhang L.Q."/>
            <person name="Feng J."/>
        </authorList>
    </citation>
    <scope>NUCLEOTIDE SEQUENCE [LARGE SCALE GENOMIC DNA]</scope>
    <source>
        <strain evidence="4 5">Po82</strain>
    </source>
</reference>
<dbReference type="PATRIC" id="fig|1031711.3.peg.3146"/>
<dbReference type="PANTHER" id="PTHR43673:SF10">
    <property type="entry name" value="NADH DEHYDROGENASE_NAD(P)H NITROREDUCTASE XCC3605-RELATED"/>
    <property type="match status" value="1"/>
</dbReference>
<evidence type="ECO:0000313" key="4">
    <source>
        <dbReference type="EMBL" id="AEG70505.1"/>
    </source>
</evidence>
<dbReference type="EMBL" id="CP002819">
    <property type="protein sequence ID" value="AEG70505.1"/>
    <property type="molecule type" value="Genomic_DNA"/>
</dbReference>
<protein>
    <submittedName>
        <fullName evidence="4">Putative nitroreductase</fullName>
    </submittedName>
</protein>
<dbReference type="Proteomes" id="UP000007953">
    <property type="component" value="Chromosome"/>
</dbReference>
<dbReference type="GO" id="GO:0016491">
    <property type="term" value="F:oxidoreductase activity"/>
    <property type="evidence" value="ECO:0007669"/>
    <property type="project" value="UniProtKB-KW"/>
</dbReference>
<gene>
    <name evidence="4" type="ordered locus">RSPO_c03214</name>
</gene>
<dbReference type="Gene3D" id="3.40.109.10">
    <property type="entry name" value="NADH Oxidase"/>
    <property type="match status" value="1"/>
</dbReference>
<evidence type="ECO:0000259" key="3">
    <source>
        <dbReference type="Pfam" id="PF00881"/>
    </source>
</evidence>
<dbReference type="CDD" id="cd02138">
    <property type="entry name" value="TdsD-like"/>
    <property type="match status" value="1"/>
</dbReference>
<name>F6G5S8_RALS8</name>
<dbReference type="eggNOG" id="COG0778">
    <property type="taxonomic scope" value="Bacteria"/>
</dbReference>
<dbReference type="PANTHER" id="PTHR43673">
    <property type="entry name" value="NAD(P)H NITROREDUCTASE YDGI-RELATED"/>
    <property type="match status" value="1"/>
</dbReference>
<dbReference type="KEGG" id="rsn:RSPO_c03214"/>